<dbReference type="RefSeq" id="WP_244720269.1">
    <property type="nucleotide sequence ID" value="NZ_CP095049.1"/>
</dbReference>
<keyword evidence="3" id="KW-0731">Sigma factor</keyword>
<dbReference type="InterPro" id="IPR007627">
    <property type="entry name" value="RNA_pol_sigma70_r2"/>
</dbReference>
<dbReference type="InterPro" id="IPR013325">
    <property type="entry name" value="RNA_pol_sigma_r2"/>
</dbReference>
<accession>A0ABY4FDH2</accession>
<dbReference type="InterPro" id="IPR013249">
    <property type="entry name" value="RNA_pol_sigma70_r4_t2"/>
</dbReference>
<evidence type="ECO:0000256" key="3">
    <source>
        <dbReference type="ARBA" id="ARBA00023082"/>
    </source>
</evidence>
<dbReference type="InterPro" id="IPR013324">
    <property type="entry name" value="RNA_pol_sigma_r3/r4-like"/>
</dbReference>
<dbReference type="SUPFAM" id="SSF88659">
    <property type="entry name" value="Sigma3 and sigma4 domains of RNA polymerase sigma factors"/>
    <property type="match status" value="1"/>
</dbReference>
<evidence type="ECO:0000256" key="4">
    <source>
        <dbReference type="ARBA" id="ARBA00023125"/>
    </source>
</evidence>
<proteinExistence type="inferred from homology"/>
<evidence type="ECO:0000313" key="9">
    <source>
        <dbReference type="Proteomes" id="UP000831785"/>
    </source>
</evidence>
<dbReference type="SUPFAM" id="SSF88946">
    <property type="entry name" value="Sigma2 domain of RNA polymerase sigma factors"/>
    <property type="match status" value="1"/>
</dbReference>
<evidence type="ECO:0000256" key="1">
    <source>
        <dbReference type="ARBA" id="ARBA00010641"/>
    </source>
</evidence>
<gene>
    <name evidence="8" type="ORF">MUN80_04700</name>
</gene>
<dbReference type="InterPro" id="IPR039425">
    <property type="entry name" value="RNA_pol_sigma-70-like"/>
</dbReference>
<keyword evidence="2" id="KW-0805">Transcription regulation</keyword>
<dbReference type="InterPro" id="IPR036388">
    <property type="entry name" value="WH-like_DNA-bd_sf"/>
</dbReference>
<evidence type="ECO:0000259" key="7">
    <source>
        <dbReference type="Pfam" id="PF08281"/>
    </source>
</evidence>
<feature type="domain" description="RNA polymerase sigma factor 70 region 4 type 2" evidence="7">
    <location>
        <begin position="174"/>
        <end position="226"/>
    </location>
</feature>
<dbReference type="NCBIfam" id="TIGR02937">
    <property type="entry name" value="sigma70-ECF"/>
    <property type="match status" value="1"/>
</dbReference>
<dbReference type="Gene3D" id="1.10.1740.10">
    <property type="match status" value="1"/>
</dbReference>
<dbReference type="Proteomes" id="UP000831785">
    <property type="component" value="Chromosome"/>
</dbReference>
<keyword evidence="5" id="KW-0804">Transcription</keyword>
<keyword evidence="4" id="KW-0238">DNA-binding</keyword>
<protein>
    <submittedName>
        <fullName evidence="8">Sigma-70 family RNA polymerase sigma factor</fullName>
    </submittedName>
</protein>
<dbReference type="InterPro" id="IPR014284">
    <property type="entry name" value="RNA_pol_sigma-70_dom"/>
</dbReference>
<dbReference type="EMBL" id="CP095049">
    <property type="protein sequence ID" value="UOQ54063.1"/>
    <property type="molecule type" value="Genomic_DNA"/>
</dbReference>
<evidence type="ECO:0000313" key="8">
    <source>
        <dbReference type="EMBL" id="UOQ54063.1"/>
    </source>
</evidence>
<name>A0ABY4FDH2_9BACT</name>
<dbReference type="Pfam" id="PF04542">
    <property type="entry name" value="Sigma70_r2"/>
    <property type="match status" value="1"/>
</dbReference>
<dbReference type="Gene3D" id="1.10.10.10">
    <property type="entry name" value="Winged helix-like DNA-binding domain superfamily/Winged helix DNA-binding domain"/>
    <property type="match status" value="1"/>
</dbReference>
<reference evidence="8 9" key="1">
    <citation type="submission" date="2022-04" db="EMBL/GenBank/DDBJ databases">
        <title>Hymenobacter sp. isolated from the air.</title>
        <authorList>
            <person name="Won M."/>
            <person name="Lee C.-M."/>
            <person name="Woen H.-Y."/>
            <person name="Kwon S.-W."/>
        </authorList>
    </citation>
    <scope>NUCLEOTIDE SEQUENCE [LARGE SCALE GENOMIC DNA]</scope>
    <source>
        <strain evidence="9">5116 S-27</strain>
    </source>
</reference>
<sequence length="238" mass="26593">MACSVSVMSRAGPNNGPDAVSWPLLAVLAPPAAMFFKRRPKSPTELSDEELLTRYRLEGAVADLGVLYERHMPLVFAVCRKYLRPDEDAQDAVMQLFEKLIDTLRRHEVGNFPAWLQTTARNHCLMILRARQRAGPDGALVLHFPDAADMESAGVLHQTGDATDEQVLTEARLQALEHALADLPAGQRRCLELFYLEKKCYRDIADLTGFDLGLVKSHLQNGKRNLKRYLDSAPNAAR</sequence>
<dbReference type="PANTHER" id="PTHR43133:SF8">
    <property type="entry name" value="RNA POLYMERASE SIGMA FACTOR HI_1459-RELATED"/>
    <property type="match status" value="1"/>
</dbReference>
<evidence type="ECO:0000256" key="5">
    <source>
        <dbReference type="ARBA" id="ARBA00023163"/>
    </source>
</evidence>
<dbReference type="Pfam" id="PF08281">
    <property type="entry name" value="Sigma70_r4_2"/>
    <property type="match status" value="1"/>
</dbReference>
<feature type="domain" description="RNA polymerase sigma-70 region 2" evidence="6">
    <location>
        <begin position="67"/>
        <end position="133"/>
    </location>
</feature>
<evidence type="ECO:0000256" key="2">
    <source>
        <dbReference type="ARBA" id="ARBA00023015"/>
    </source>
</evidence>
<dbReference type="PANTHER" id="PTHR43133">
    <property type="entry name" value="RNA POLYMERASE ECF-TYPE SIGMA FACTO"/>
    <property type="match status" value="1"/>
</dbReference>
<evidence type="ECO:0000259" key="6">
    <source>
        <dbReference type="Pfam" id="PF04542"/>
    </source>
</evidence>
<comment type="similarity">
    <text evidence="1">Belongs to the sigma-70 factor family. ECF subfamily.</text>
</comment>
<organism evidence="8 9">
    <name type="scientific">Hymenobacter cellulosivorans</name>
    <dbReference type="NCBI Taxonomy" id="2932249"/>
    <lineage>
        <taxon>Bacteria</taxon>
        <taxon>Pseudomonadati</taxon>
        <taxon>Bacteroidota</taxon>
        <taxon>Cytophagia</taxon>
        <taxon>Cytophagales</taxon>
        <taxon>Hymenobacteraceae</taxon>
        <taxon>Hymenobacter</taxon>
    </lineage>
</organism>
<keyword evidence="9" id="KW-1185">Reference proteome</keyword>